<dbReference type="Proteomes" id="UP001159042">
    <property type="component" value="Unassembled WGS sequence"/>
</dbReference>
<organism evidence="2 3">
    <name type="scientific">Exocentrus adspersus</name>
    <dbReference type="NCBI Taxonomy" id="1586481"/>
    <lineage>
        <taxon>Eukaryota</taxon>
        <taxon>Metazoa</taxon>
        <taxon>Ecdysozoa</taxon>
        <taxon>Arthropoda</taxon>
        <taxon>Hexapoda</taxon>
        <taxon>Insecta</taxon>
        <taxon>Pterygota</taxon>
        <taxon>Neoptera</taxon>
        <taxon>Endopterygota</taxon>
        <taxon>Coleoptera</taxon>
        <taxon>Polyphaga</taxon>
        <taxon>Cucujiformia</taxon>
        <taxon>Chrysomeloidea</taxon>
        <taxon>Cerambycidae</taxon>
        <taxon>Lamiinae</taxon>
        <taxon>Acanthocinini</taxon>
        <taxon>Exocentrus</taxon>
    </lineage>
</organism>
<feature type="transmembrane region" description="Helical" evidence="1">
    <location>
        <begin position="16"/>
        <end position="39"/>
    </location>
</feature>
<accession>A0AAV8VY99</accession>
<gene>
    <name evidence="2" type="ORF">NQ315_016893</name>
</gene>
<evidence type="ECO:0000256" key="1">
    <source>
        <dbReference type="SAM" id="Phobius"/>
    </source>
</evidence>
<keyword evidence="1" id="KW-1133">Transmembrane helix</keyword>
<keyword evidence="3" id="KW-1185">Reference proteome</keyword>
<comment type="caution">
    <text evidence="2">The sequence shown here is derived from an EMBL/GenBank/DDBJ whole genome shotgun (WGS) entry which is preliminary data.</text>
</comment>
<sequence length="61" mass="6891">MSFFNNELRNIAAGSATRVCSVTFVLEIAILLLIVELIFRRKWRFLGNGECAANFKLGENI</sequence>
<proteinExistence type="predicted"/>
<name>A0AAV8VY99_9CUCU</name>
<reference evidence="2 3" key="1">
    <citation type="journal article" date="2023" name="Insect Mol. Biol.">
        <title>Genome sequencing provides insights into the evolution of gene families encoding plant cell wall-degrading enzymes in longhorned beetles.</title>
        <authorList>
            <person name="Shin N.R."/>
            <person name="Okamura Y."/>
            <person name="Kirsch R."/>
            <person name="Pauchet Y."/>
        </authorList>
    </citation>
    <scope>NUCLEOTIDE SEQUENCE [LARGE SCALE GENOMIC DNA]</scope>
    <source>
        <strain evidence="2">EAD_L_NR</strain>
    </source>
</reference>
<keyword evidence="1" id="KW-0472">Membrane</keyword>
<evidence type="ECO:0000313" key="3">
    <source>
        <dbReference type="Proteomes" id="UP001159042"/>
    </source>
</evidence>
<dbReference type="AlphaFoldDB" id="A0AAV8VY99"/>
<protein>
    <submittedName>
        <fullName evidence="2">Uncharacterized protein</fullName>
    </submittedName>
</protein>
<dbReference type="EMBL" id="JANEYG010000021">
    <property type="protein sequence ID" value="KAJ8918989.1"/>
    <property type="molecule type" value="Genomic_DNA"/>
</dbReference>
<evidence type="ECO:0000313" key="2">
    <source>
        <dbReference type="EMBL" id="KAJ8918989.1"/>
    </source>
</evidence>
<keyword evidence="1" id="KW-0812">Transmembrane</keyword>